<evidence type="ECO:0000256" key="3">
    <source>
        <dbReference type="ARBA" id="ARBA00022676"/>
    </source>
</evidence>
<keyword evidence="3" id="KW-0328">Glycosyltransferase</keyword>
<dbReference type="SUPFAM" id="SSF53448">
    <property type="entry name" value="Nucleotide-diphospho-sugar transferases"/>
    <property type="match status" value="1"/>
</dbReference>
<feature type="domain" description="Glycosyltransferase 2-like" evidence="10">
    <location>
        <begin position="5"/>
        <end position="143"/>
    </location>
</feature>
<dbReference type="CDD" id="cd00761">
    <property type="entry name" value="Glyco_tranf_GTA_type"/>
    <property type="match status" value="1"/>
</dbReference>
<dbReference type="Gene3D" id="3.90.550.10">
    <property type="entry name" value="Spore Coat Polysaccharide Biosynthesis Protein SpsA, Chain A"/>
    <property type="match status" value="1"/>
</dbReference>
<dbReference type="Proteomes" id="UP001501742">
    <property type="component" value="Unassembled WGS sequence"/>
</dbReference>
<keyword evidence="2" id="KW-1003">Cell membrane</keyword>
<organism evidence="11 12">
    <name type="scientific">Curtobacterium herbarum</name>
    <dbReference type="NCBI Taxonomy" id="150122"/>
    <lineage>
        <taxon>Bacteria</taxon>
        <taxon>Bacillati</taxon>
        <taxon>Actinomycetota</taxon>
        <taxon>Actinomycetes</taxon>
        <taxon>Micrococcales</taxon>
        <taxon>Microbacteriaceae</taxon>
        <taxon>Curtobacterium</taxon>
    </lineage>
</organism>
<comment type="function">
    <text evidence="6">Catalyzes the glycosylation of 4,4'-diaponeurosporenoate, i.e. the esterification of glucose at the C1'' position with the carboxyl group of 4,4'-diaponeurosporenic acid, to form glycosyl-4,4'-diaponeurosporenoate. This is a step in the biosynthesis of staphyloxanthin, an orange pigment present in most staphylococci strains.</text>
</comment>
<evidence type="ECO:0000256" key="4">
    <source>
        <dbReference type="ARBA" id="ARBA00022679"/>
    </source>
</evidence>
<name>A0ABN1ZE44_9MICO</name>
<keyword evidence="4" id="KW-0808">Transferase</keyword>
<dbReference type="InterPro" id="IPR029044">
    <property type="entry name" value="Nucleotide-diphossugar_trans"/>
</dbReference>
<comment type="pathway">
    <text evidence="7">Carotenoid biosynthesis; staphyloxanthin biosynthesis; staphyloxanthin from farnesyl diphosphate: step 4/5.</text>
</comment>
<evidence type="ECO:0000256" key="6">
    <source>
        <dbReference type="ARBA" id="ARBA00037281"/>
    </source>
</evidence>
<dbReference type="RefSeq" id="WP_239539894.1">
    <property type="nucleotide sequence ID" value="NZ_BAAAJX010000010.1"/>
</dbReference>
<evidence type="ECO:0000259" key="10">
    <source>
        <dbReference type="Pfam" id="PF00535"/>
    </source>
</evidence>
<dbReference type="InterPro" id="IPR001173">
    <property type="entry name" value="Glyco_trans_2-like"/>
</dbReference>
<dbReference type="PANTHER" id="PTHR43646:SF2">
    <property type="entry name" value="GLYCOSYLTRANSFERASE 2-LIKE DOMAIN-CONTAINING PROTEIN"/>
    <property type="match status" value="1"/>
</dbReference>
<comment type="subcellular location">
    <subcellularLocation>
        <location evidence="1">Cell membrane</location>
    </subcellularLocation>
</comment>
<keyword evidence="12" id="KW-1185">Reference proteome</keyword>
<evidence type="ECO:0000256" key="8">
    <source>
        <dbReference type="ARBA" id="ARBA00038120"/>
    </source>
</evidence>
<evidence type="ECO:0000313" key="12">
    <source>
        <dbReference type="Proteomes" id="UP001501742"/>
    </source>
</evidence>
<dbReference type="EMBL" id="BAAAJX010000010">
    <property type="protein sequence ID" value="GAA1493859.1"/>
    <property type="molecule type" value="Genomic_DNA"/>
</dbReference>
<comment type="caution">
    <text evidence="11">The sequence shown here is derived from an EMBL/GenBank/DDBJ whole genome shotgun (WGS) entry which is preliminary data.</text>
</comment>
<gene>
    <name evidence="11" type="ORF">GCM10009627_22050</name>
</gene>
<dbReference type="PANTHER" id="PTHR43646">
    <property type="entry name" value="GLYCOSYLTRANSFERASE"/>
    <property type="match status" value="1"/>
</dbReference>
<protein>
    <recommendedName>
        <fullName evidence="9">4,4'-diaponeurosporenoate glycosyltransferase</fullName>
    </recommendedName>
</protein>
<sequence length="255" mass="28191">MPSVSVVVPVLDDAAHLRRCLAALEAQTRPADEVVVVDNGSADDSAAVARAAGAVVRSEPVRGIARAASRGYDTAHGDVIVRLDADSVPPPDWIATALALLEDPSVVAVTGPGRPSDAGGLVRVVWPVLYMRPYFVLMRGALSRPPLFGSAMALRRSTWLAVRDRVHRDDPEVHDDIDLSMQFDPEWRVLADPALTVRVSARPFASLPSAVRRARRAFHTFRVNGRRGSPPRRWARRLRTDWRNRDQAHAWWRGR</sequence>
<comment type="similarity">
    <text evidence="8">Belongs to the glycosyltransferase 2 family. CrtQ subfamily.</text>
</comment>
<evidence type="ECO:0000313" key="11">
    <source>
        <dbReference type="EMBL" id="GAA1493859.1"/>
    </source>
</evidence>
<proteinExistence type="inferred from homology"/>
<evidence type="ECO:0000256" key="9">
    <source>
        <dbReference type="ARBA" id="ARBA00040345"/>
    </source>
</evidence>
<evidence type="ECO:0000256" key="2">
    <source>
        <dbReference type="ARBA" id="ARBA00022475"/>
    </source>
</evidence>
<evidence type="ECO:0000256" key="5">
    <source>
        <dbReference type="ARBA" id="ARBA00023136"/>
    </source>
</evidence>
<reference evidence="11 12" key="1">
    <citation type="journal article" date="2019" name="Int. J. Syst. Evol. Microbiol.">
        <title>The Global Catalogue of Microorganisms (GCM) 10K type strain sequencing project: providing services to taxonomists for standard genome sequencing and annotation.</title>
        <authorList>
            <consortium name="The Broad Institute Genomics Platform"/>
            <consortium name="The Broad Institute Genome Sequencing Center for Infectious Disease"/>
            <person name="Wu L."/>
            <person name="Ma J."/>
        </authorList>
    </citation>
    <scope>NUCLEOTIDE SEQUENCE [LARGE SCALE GENOMIC DNA]</scope>
    <source>
        <strain evidence="11 12">JCM 12140</strain>
    </source>
</reference>
<accession>A0ABN1ZE44</accession>
<evidence type="ECO:0000256" key="1">
    <source>
        <dbReference type="ARBA" id="ARBA00004236"/>
    </source>
</evidence>
<keyword evidence="5" id="KW-0472">Membrane</keyword>
<evidence type="ECO:0000256" key="7">
    <source>
        <dbReference type="ARBA" id="ARBA00037904"/>
    </source>
</evidence>
<dbReference type="Pfam" id="PF00535">
    <property type="entry name" value="Glycos_transf_2"/>
    <property type="match status" value="1"/>
</dbReference>